<dbReference type="RefSeq" id="WP_115926798.1">
    <property type="nucleotide sequence ID" value="NZ_QNVV01000002.1"/>
</dbReference>
<feature type="transmembrane region" description="Helical" evidence="6">
    <location>
        <begin position="91"/>
        <end position="116"/>
    </location>
</feature>
<sequence>MKYIIHNKNNLKLNYILNVVRLFSAAVVYLVTTPYINRILGAHYLGKVEYANTIINYFLLFSALGIPMYGVREIAKNKDDEGKRAQITLELLIILLITTAISYLVLFLVIFNINFFDEYKPLLLIMGWMIILTNTGCEWYFQGIENHLYITIRYLVVRVLVMCLIFFMINNVDDYYIYAWCLVLVSCGANFLNFYYLIKLIKRGRKKNKFNIDLKRHLKPVLTIFIATLSVNIYLQLDYLLLGYLTSDDYVGYYSVANKLIRFVISFLTVIGVVALPRLTQLYHNNKLEYNNLLRKTFSYLFIISLPATIFFLVNAKFIVNIIGGKQFSESILTMRILSPLCVIVSLAYLIGFLVLYPQNKEKVYTYAVFISAILSLLLSYFAITYYKQNGAAVVGVVAELIAIFIMYGYAANKKIIPKLFDSNFWKILIAGFFMFVISCAFVYFFENLWFIGSGVILSCLAYLVALFLLKENETRHLFYLLKNKMK</sequence>
<reference evidence="7 8" key="1">
    <citation type="submission" date="2018-06" db="EMBL/GenBank/DDBJ databases">
        <title>Novel Chryseobacterium species.</title>
        <authorList>
            <person name="Newman J."/>
            <person name="Hugo C."/>
            <person name="Oosthuizen L."/>
            <person name="Charimba G."/>
        </authorList>
    </citation>
    <scope>NUCLEOTIDE SEQUENCE [LARGE SCALE GENOMIC DNA]</scope>
    <source>
        <strain evidence="7 8">7_F195</strain>
    </source>
</reference>
<feature type="transmembrane region" description="Helical" evidence="6">
    <location>
        <begin position="337"/>
        <end position="357"/>
    </location>
</feature>
<name>A0A3D9B7C3_9FLAO</name>
<evidence type="ECO:0000256" key="5">
    <source>
        <dbReference type="ARBA" id="ARBA00023136"/>
    </source>
</evidence>
<dbReference type="PANTHER" id="PTHR30250:SF11">
    <property type="entry name" value="O-ANTIGEN TRANSPORTER-RELATED"/>
    <property type="match status" value="1"/>
</dbReference>
<keyword evidence="8" id="KW-1185">Reference proteome</keyword>
<evidence type="ECO:0000313" key="8">
    <source>
        <dbReference type="Proteomes" id="UP000256257"/>
    </source>
</evidence>
<feature type="transmembrane region" description="Helical" evidence="6">
    <location>
        <begin position="148"/>
        <end position="169"/>
    </location>
</feature>
<feature type="transmembrane region" description="Helical" evidence="6">
    <location>
        <begin position="12"/>
        <end position="31"/>
    </location>
</feature>
<feature type="transmembrane region" description="Helical" evidence="6">
    <location>
        <begin position="451"/>
        <end position="470"/>
    </location>
</feature>
<keyword evidence="5 6" id="KW-0472">Membrane</keyword>
<dbReference type="PANTHER" id="PTHR30250">
    <property type="entry name" value="PST FAMILY PREDICTED COLANIC ACID TRANSPORTER"/>
    <property type="match status" value="1"/>
</dbReference>
<dbReference type="OrthoDB" id="9815702at2"/>
<feature type="transmembrane region" description="Helical" evidence="6">
    <location>
        <begin position="122"/>
        <end position="141"/>
    </location>
</feature>
<organism evidence="7 8">
    <name type="scientific">Chryseobacterium pennipullorum</name>
    <dbReference type="NCBI Taxonomy" id="2258963"/>
    <lineage>
        <taxon>Bacteria</taxon>
        <taxon>Pseudomonadati</taxon>
        <taxon>Bacteroidota</taxon>
        <taxon>Flavobacteriia</taxon>
        <taxon>Flavobacteriales</taxon>
        <taxon>Weeksellaceae</taxon>
        <taxon>Chryseobacterium group</taxon>
        <taxon>Chryseobacterium</taxon>
    </lineage>
</organism>
<feature type="transmembrane region" description="Helical" evidence="6">
    <location>
        <begin position="364"/>
        <end position="387"/>
    </location>
</feature>
<dbReference type="Pfam" id="PF01943">
    <property type="entry name" value="Polysacc_synt"/>
    <property type="match status" value="1"/>
</dbReference>
<dbReference type="EMBL" id="QNVV01000002">
    <property type="protein sequence ID" value="REC49600.1"/>
    <property type="molecule type" value="Genomic_DNA"/>
</dbReference>
<dbReference type="GO" id="GO:0005886">
    <property type="term" value="C:plasma membrane"/>
    <property type="evidence" value="ECO:0007669"/>
    <property type="project" value="UniProtKB-SubCell"/>
</dbReference>
<evidence type="ECO:0000256" key="3">
    <source>
        <dbReference type="ARBA" id="ARBA00022692"/>
    </source>
</evidence>
<feature type="transmembrane region" description="Helical" evidence="6">
    <location>
        <begin position="175"/>
        <end position="198"/>
    </location>
</feature>
<feature type="transmembrane region" description="Helical" evidence="6">
    <location>
        <begin position="260"/>
        <end position="279"/>
    </location>
</feature>
<feature type="transmembrane region" description="Helical" evidence="6">
    <location>
        <begin position="218"/>
        <end position="237"/>
    </location>
</feature>
<proteinExistence type="predicted"/>
<accession>A0A3D9B7C3</accession>
<keyword evidence="3 6" id="KW-0812">Transmembrane</keyword>
<protein>
    <submittedName>
        <fullName evidence="7">Uncharacterized protein</fullName>
    </submittedName>
</protein>
<evidence type="ECO:0000256" key="2">
    <source>
        <dbReference type="ARBA" id="ARBA00022475"/>
    </source>
</evidence>
<evidence type="ECO:0000313" key="7">
    <source>
        <dbReference type="EMBL" id="REC49600.1"/>
    </source>
</evidence>
<evidence type="ECO:0000256" key="6">
    <source>
        <dbReference type="SAM" id="Phobius"/>
    </source>
</evidence>
<feature type="transmembrane region" description="Helical" evidence="6">
    <location>
        <begin position="300"/>
        <end position="325"/>
    </location>
</feature>
<dbReference type="InterPro" id="IPR002797">
    <property type="entry name" value="Polysacc_synth"/>
</dbReference>
<keyword evidence="4 6" id="KW-1133">Transmembrane helix</keyword>
<comment type="subcellular location">
    <subcellularLocation>
        <location evidence="1">Cell membrane</location>
        <topology evidence="1">Multi-pass membrane protein</topology>
    </subcellularLocation>
</comment>
<dbReference type="InterPro" id="IPR050833">
    <property type="entry name" value="Poly_Biosynth_Transport"/>
</dbReference>
<comment type="caution">
    <text evidence="7">The sequence shown here is derived from an EMBL/GenBank/DDBJ whole genome shotgun (WGS) entry which is preliminary data.</text>
</comment>
<evidence type="ECO:0000256" key="4">
    <source>
        <dbReference type="ARBA" id="ARBA00022989"/>
    </source>
</evidence>
<feature type="transmembrane region" description="Helical" evidence="6">
    <location>
        <begin position="425"/>
        <end position="445"/>
    </location>
</feature>
<feature type="transmembrane region" description="Helical" evidence="6">
    <location>
        <begin position="51"/>
        <end position="71"/>
    </location>
</feature>
<dbReference type="CDD" id="cd13128">
    <property type="entry name" value="MATE_Wzx_like"/>
    <property type="match status" value="1"/>
</dbReference>
<evidence type="ECO:0000256" key="1">
    <source>
        <dbReference type="ARBA" id="ARBA00004651"/>
    </source>
</evidence>
<dbReference type="AlphaFoldDB" id="A0A3D9B7C3"/>
<feature type="transmembrane region" description="Helical" evidence="6">
    <location>
        <begin position="393"/>
        <end position="413"/>
    </location>
</feature>
<dbReference type="Proteomes" id="UP000256257">
    <property type="component" value="Unassembled WGS sequence"/>
</dbReference>
<gene>
    <name evidence="7" type="ORF">DRF67_03790</name>
</gene>
<keyword evidence="2" id="KW-1003">Cell membrane</keyword>